<protein>
    <recommendedName>
        <fullName evidence="1">Phage tail fibre protein N-terminal domain-containing protein</fullName>
    </recommendedName>
</protein>
<sequence>KYPETYKPKMSDGSTKDITINLILEVSNVENVTLKVDPTIIFATKEDIKNVEKQIRNINVPVQSINGKTGAVELKAADITTEKGTNLEELSSQYEDCVNKIGNIKDLKTTNKDNLVSALNEVFTSADNGKKSIYNSIVGKKVTPKSKDFKDLKSAIDNIKLGQGTAQPSH</sequence>
<feature type="non-terminal residue" evidence="2">
    <location>
        <position position="1"/>
    </location>
</feature>
<gene>
    <name evidence="2" type="ORF">Z955_02340</name>
</gene>
<proteinExistence type="predicted"/>
<dbReference type="EMBL" id="JDRY01000013">
    <property type="protein sequence ID" value="KGN00900.1"/>
    <property type="molecule type" value="Genomic_DNA"/>
</dbReference>
<dbReference type="PANTHER" id="PTHR35191:SF1">
    <property type="entry name" value="PROPHAGE SIDE TAIL FIBER PROTEIN HOMOLOG STFQ-RELATED"/>
    <property type="match status" value="1"/>
</dbReference>
<dbReference type="PANTHER" id="PTHR35191">
    <property type="entry name" value="PROPHAGE SIDE TAIL FIBER PROTEIN HOMOLOG STFQ-RELATED"/>
    <property type="match status" value="1"/>
</dbReference>
<organism evidence="2 3">
    <name type="scientific">Clostridium botulinum C/D str. DC5</name>
    <dbReference type="NCBI Taxonomy" id="1443128"/>
    <lineage>
        <taxon>Bacteria</taxon>
        <taxon>Bacillati</taxon>
        <taxon>Bacillota</taxon>
        <taxon>Clostridia</taxon>
        <taxon>Eubacteriales</taxon>
        <taxon>Clostridiaceae</taxon>
        <taxon>Clostridium</taxon>
    </lineage>
</organism>
<feature type="non-terminal residue" evidence="2">
    <location>
        <position position="170"/>
    </location>
</feature>
<evidence type="ECO:0000313" key="3">
    <source>
        <dbReference type="Proteomes" id="UP000030014"/>
    </source>
</evidence>
<accession>A0A0A0IHG8</accession>
<dbReference type="Pfam" id="PF12571">
    <property type="entry name" value="Phage_tail_fib"/>
    <property type="match status" value="1"/>
</dbReference>
<feature type="domain" description="Phage tail fibre protein N-terminal" evidence="1">
    <location>
        <begin position="1"/>
        <end position="45"/>
    </location>
</feature>
<evidence type="ECO:0000259" key="1">
    <source>
        <dbReference type="Pfam" id="PF12571"/>
    </source>
</evidence>
<dbReference type="InterPro" id="IPR051934">
    <property type="entry name" value="Phage_Tail_Fiber_Structural"/>
</dbReference>
<dbReference type="Proteomes" id="UP000030014">
    <property type="component" value="Unassembled WGS sequence"/>
</dbReference>
<dbReference type="InterPro" id="IPR022225">
    <property type="entry name" value="Phage_tail_fibre_N"/>
</dbReference>
<evidence type="ECO:0000313" key="2">
    <source>
        <dbReference type="EMBL" id="KGN00900.1"/>
    </source>
</evidence>
<reference evidence="2 3" key="1">
    <citation type="submission" date="2014-01" db="EMBL/GenBank/DDBJ databases">
        <title>Plasmidome dynamics in the species complex Clostridium novyi sensu lato converts strains of independent lineages into distinctly different pathogens.</title>
        <authorList>
            <person name="Skarin H."/>
            <person name="Segerman B."/>
        </authorList>
    </citation>
    <scope>NUCLEOTIDE SEQUENCE [LARGE SCALE GENOMIC DNA]</scope>
    <source>
        <strain evidence="2 3">DC5</strain>
    </source>
</reference>
<comment type="caution">
    <text evidence="2">The sequence shown here is derived from an EMBL/GenBank/DDBJ whole genome shotgun (WGS) entry which is preliminary data.</text>
</comment>
<name>A0A0A0IHG8_CLOBO</name>
<dbReference type="AlphaFoldDB" id="A0A0A0IHG8"/>